<reference evidence="3 4" key="1">
    <citation type="submission" date="2020-01" db="EMBL/GenBank/DDBJ databases">
        <authorList>
            <person name="Deng T."/>
        </authorList>
    </citation>
    <scope>NUCLEOTIDE SEQUENCE [LARGE SCALE GENOMIC DNA]</scope>
    <source>
        <strain evidence="3 4">5221</strain>
    </source>
</reference>
<dbReference type="Gene3D" id="3.30.1370.60">
    <property type="entry name" value="Hypothetical oxidoreductase yiak, domain 2"/>
    <property type="match status" value="1"/>
</dbReference>
<sequence length="361" mass="38040">MQRYAPESVRAQIDSIMGGLGADEHTRAVCTEVMYDTDLMGVDSHGISMLAYYAHEVRAGRMVPDARPEVVRDFGAVALVDGRRGFGHPAAHLAMSLAIEKAKRLGVGLGSVRETNHYGAAGYYARMAAAEGLMGLSLCSTANALQIPHAARRPLMGTNPIGFAAPVPGEDPLLVDMATSVVPLNKVKVYGLKGEDLPADWVADESGSVLTDAGEIYRKLEIDKDGALGLLPLGGATFFEGGHKGSALATMVQVLSAALSGAAQPGNVDGYQSIGYFFLAIDPQVVDPDGDAGAYVRELRDTIRAMAPVDPQVPVQATGDRDFATRALRLAEGVPLAPALVEQLREISADLGVGFELREQG</sequence>
<evidence type="ECO:0000313" key="3">
    <source>
        <dbReference type="EMBL" id="MYM18481.1"/>
    </source>
</evidence>
<protein>
    <submittedName>
        <fullName evidence="3">Ldh family oxidoreductase</fullName>
    </submittedName>
</protein>
<dbReference type="PANTHER" id="PTHR11091:SF0">
    <property type="entry name" value="MALATE DEHYDROGENASE"/>
    <property type="match status" value="1"/>
</dbReference>
<comment type="caution">
    <text evidence="3">The sequence shown here is derived from an EMBL/GenBank/DDBJ whole genome shotgun (WGS) entry which is preliminary data.</text>
</comment>
<dbReference type="InterPro" id="IPR043144">
    <property type="entry name" value="Mal/L-sulf/L-lact_DH-like_ah"/>
</dbReference>
<keyword evidence="2" id="KW-0560">Oxidoreductase</keyword>
<dbReference type="InterPro" id="IPR036111">
    <property type="entry name" value="Mal/L-sulfo/L-lacto_DH-like_sf"/>
</dbReference>
<evidence type="ECO:0000256" key="2">
    <source>
        <dbReference type="ARBA" id="ARBA00023002"/>
    </source>
</evidence>
<dbReference type="SUPFAM" id="SSF89733">
    <property type="entry name" value="L-sulfolactate dehydrogenase-like"/>
    <property type="match status" value="1"/>
</dbReference>
<dbReference type="GO" id="GO:0016491">
    <property type="term" value="F:oxidoreductase activity"/>
    <property type="evidence" value="ECO:0007669"/>
    <property type="project" value="UniProtKB-KW"/>
</dbReference>
<proteinExistence type="inferred from homology"/>
<evidence type="ECO:0000313" key="4">
    <source>
        <dbReference type="Proteomes" id="UP000469215"/>
    </source>
</evidence>
<keyword evidence="4" id="KW-1185">Reference proteome</keyword>
<dbReference type="Gene3D" id="1.10.1530.10">
    <property type="match status" value="1"/>
</dbReference>
<evidence type="ECO:0000256" key="1">
    <source>
        <dbReference type="ARBA" id="ARBA00006056"/>
    </source>
</evidence>
<dbReference type="Proteomes" id="UP000469215">
    <property type="component" value="Unassembled WGS sequence"/>
</dbReference>
<dbReference type="AlphaFoldDB" id="A0A6N9H3S2"/>
<dbReference type="InterPro" id="IPR043143">
    <property type="entry name" value="Mal/L-sulf/L-lact_DH-like_NADP"/>
</dbReference>
<organism evidence="3 4">
    <name type="scientific">Brevibacterium rongguiense</name>
    <dbReference type="NCBI Taxonomy" id="2695267"/>
    <lineage>
        <taxon>Bacteria</taxon>
        <taxon>Bacillati</taxon>
        <taxon>Actinomycetota</taxon>
        <taxon>Actinomycetes</taxon>
        <taxon>Micrococcales</taxon>
        <taxon>Brevibacteriaceae</taxon>
        <taxon>Brevibacterium</taxon>
    </lineage>
</organism>
<gene>
    <name evidence="3" type="ORF">GSY69_00410</name>
</gene>
<accession>A0A6N9H3S2</accession>
<comment type="similarity">
    <text evidence="1">Belongs to the LDH2/MDH2 oxidoreductase family.</text>
</comment>
<dbReference type="RefSeq" id="WP_160951945.1">
    <property type="nucleotide sequence ID" value="NZ_WWEQ01000001.1"/>
</dbReference>
<dbReference type="EMBL" id="WWEQ01000001">
    <property type="protein sequence ID" value="MYM18481.1"/>
    <property type="molecule type" value="Genomic_DNA"/>
</dbReference>
<dbReference type="Pfam" id="PF02615">
    <property type="entry name" value="Ldh_2"/>
    <property type="match status" value="1"/>
</dbReference>
<name>A0A6N9H3S2_9MICO</name>
<dbReference type="PANTHER" id="PTHR11091">
    <property type="entry name" value="OXIDOREDUCTASE-RELATED"/>
    <property type="match status" value="1"/>
</dbReference>
<dbReference type="InterPro" id="IPR003767">
    <property type="entry name" value="Malate/L-lactate_DH-like"/>
</dbReference>